<keyword evidence="1" id="KW-0472">Membrane</keyword>
<name>A0A495CY35_9PROT</name>
<gene>
    <name evidence="2" type="ORF">C7435_3196</name>
</gene>
<comment type="caution">
    <text evidence="2">The sequence shown here is derived from an EMBL/GenBank/DDBJ whole genome shotgun (WGS) entry which is preliminary data.</text>
</comment>
<evidence type="ECO:0000313" key="3">
    <source>
        <dbReference type="Proteomes" id="UP000273675"/>
    </source>
</evidence>
<evidence type="ECO:0008006" key="4">
    <source>
        <dbReference type="Google" id="ProtNLM"/>
    </source>
</evidence>
<dbReference type="AlphaFoldDB" id="A0A495CY35"/>
<keyword evidence="1" id="KW-1133">Transmembrane helix</keyword>
<reference evidence="2 3" key="1">
    <citation type="submission" date="2018-10" db="EMBL/GenBank/DDBJ databases">
        <title>Genomic Encyclopedia of Type Strains, Phase IV (KMG-IV): sequencing the most valuable type-strain genomes for metagenomic binning, comparative biology and taxonomic classification.</title>
        <authorList>
            <person name="Goeker M."/>
        </authorList>
    </citation>
    <scope>NUCLEOTIDE SEQUENCE [LARGE SCALE GENOMIC DNA]</scope>
    <source>
        <strain evidence="2 3">DSM 4734</strain>
    </source>
</reference>
<dbReference type="OrthoDB" id="7625707at2"/>
<organism evidence="2 3">
    <name type="scientific">Maricaulis maris</name>
    <dbReference type="NCBI Taxonomy" id="74318"/>
    <lineage>
        <taxon>Bacteria</taxon>
        <taxon>Pseudomonadati</taxon>
        <taxon>Pseudomonadota</taxon>
        <taxon>Alphaproteobacteria</taxon>
        <taxon>Maricaulales</taxon>
        <taxon>Maricaulaceae</taxon>
        <taxon>Maricaulis</taxon>
    </lineage>
</organism>
<dbReference type="Proteomes" id="UP000273675">
    <property type="component" value="Unassembled WGS sequence"/>
</dbReference>
<keyword evidence="1" id="KW-0812">Transmembrane</keyword>
<evidence type="ECO:0000256" key="1">
    <source>
        <dbReference type="SAM" id="Phobius"/>
    </source>
</evidence>
<dbReference type="InterPro" id="IPR018666">
    <property type="entry name" value="DUF2125"/>
</dbReference>
<proteinExistence type="predicted"/>
<dbReference type="Pfam" id="PF09898">
    <property type="entry name" value="DUF2125"/>
    <property type="match status" value="1"/>
</dbReference>
<feature type="transmembrane region" description="Helical" evidence="1">
    <location>
        <begin position="7"/>
        <end position="27"/>
    </location>
</feature>
<evidence type="ECO:0000313" key="2">
    <source>
        <dbReference type="EMBL" id="RKQ94222.1"/>
    </source>
</evidence>
<protein>
    <recommendedName>
        <fullName evidence="4">DUF2125 domain-containing protein</fullName>
    </recommendedName>
</protein>
<dbReference type="EMBL" id="RBIM01000008">
    <property type="protein sequence ID" value="RKQ94222.1"/>
    <property type="molecule type" value="Genomic_DNA"/>
</dbReference>
<accession>A0A495CY35</accession>
<sequence length="336" mass="36367">MTGRLRFILPFGAIIFVFLLYSAYWVYASTQIRAAVERWVTEQEAAGYEIEREALTVSGYPYRFQVTFRAPRITAPASDGGWHAELASLQAHAVPHDLSHWIVRFGGPAYLNNLNGPGSELELGASDARISLVYNEAGETERVGAELIDFTILTRAGDAPDVQAIGALYLNGIVEADNTLHVRAMAENVVAAPGVLSRDVERAFGETLGMARMEFSVTEWASLARNADAVAWSQAGGQLDITDAALQWGPADLTAVGEFTLDRMARPDGRLSLRVTDPDTLAEALVEARLIPEQNREALRVAAMMAPRGPEGVSLPFRIRDGGVYLGPARLGGLGN</sequence>
<dbReference type="RefSeq" id="WP_075191255.1">
    <property type="nucleotide sequence ID" value="NZ_RBIM01000008.1"/>
</dbReference>